<dbReference type="Proteomes" id="UP000186922">
    <property type="component" value="Unassembled WGS sequence"/>
</dbReference>
<sequence length="550" mass="63435">MDIPNKGLPVFSEAQYLITARRDRRMQVNRKLSMITRNRNLNRKETRLAVGKKKVADLQELIATREAEMDTIAQQSNETTLESEKLLRESDQMTIDAIHHADVMKANCVEMLGLLDDLRADNNLLLCHNLRREQQIHLVDRFINAVYRVIPEENRSELSKSYYEKHKYGGTGNKAEDPANFTAVRDILKVYKSLSEESRVEYPSDSDDSEAEARENVPPLLLTKPNEIFPYLEQLQAKSDRACEAMGELRYESRDLQAKIGLEGSSAVKHNEAMEHECQKIQEEIKMLKENIASLRADNARYETGEFSREKLRRPIRVLRDQIFRYFRRNFDHPEESIKKMLEQMYSRVEITIERFRNVPTPVVHKCFKASEKEKTFEAEVARQMDLKNEHDQRSQKLFYKSINPPEIIWGRPATPHDLSEAVAETVKKMAAQVGRGSTYVMKEEEVKDTDAWLQNRLEHISELELEGTPSRALNLDENTSMVLSNAVHSMFAHKVPYLHSPTSDVSLMTPSQARIVQEIMQDVGEILDNEKAHKLAVDNNEVLASKLIA</sequence>
<dbReference type="AlphaFoldDB" id="A0A1D1VFA9"/>
<accession>A0A1D1VFA9</accession>
<evidence type="ECO:0000313" key="3">
    <source>
        <dbReference type="Proteomes" id="UP000186922"/>
    </source>
</evidence>
<protein>
    <submittedName>
        <fullName evidence="2">Uncharacterized protein</fullName>
    </submittedName>
</protein>
<organism evidence="2 3">
    <name type="scientific">Ramazzottius varieornatus</name>
    <name type="common">Water bear</name>
    <name type="synonym">Tardigrade</name>
    <dbReference type="NCBI Taxonomy" id="947166"/>
    <lineage>
        <taxon>Eukaryota</taxon>
        <taxon>Metazoa</taxon>
        <taxon>Ecdysozoa</taxon>
        <taxon>Tardigrada</taxon>
        <taxon>Eutardigrada</taxon>
        <taxon>Parachela</taxon>
        <taxon>Hypsibioidea</taxon>
        <taxon>Ramazzottiidae</taxon>
        <taxon>Ramazzottius</taxon>
    </lineage>
</organism>
<gene>
    <name evidence="2" type="primary">RvY_10574</name>
    <name evidence="2" type="synonym">RvY_10574.1</name>
    <name evidence="2" type="ORF">RvY_10574-1</name>
</gene>
<reference evidence="2 3" key="1">
    <citation type="journal article" date="2016" name="Nat. Commun.">
        <title>Extremotolerant tardigrade genome and improved radiotolerance of human cultured cells by tardigrade-unique protein.</title>
        <authorList>
            <person name="Hashimoto T."/>
            <person name="Horikawa D.D."/>
            <person name="Saito Y."/>
            <person name="Kuwahara H."/>
            <person name="Kozuka-Hata H."/>
            <person name="Shin-I T."/>
            <person name="Minakuchi Y."/>
            <person name="Ohishi K."/>
            <person name="Motoyama A."/>
            <person name="Aizu T."/>
            <person name="Enomoto A."/>
            <person name="Kondo K."/>
            <person name="Tanaka S."/>
            <person name="Hara Y."/>
            <person name="Koshikawa S."/>
            <person name="Sagara H."/>
            <person name="Miura T."/>
            <person name="Yokobori S."/>
            <person name="Miyagawa K."/>
            <person name="Suzuki Y."/>
            <person name="Kubo T."/>
            <person name="Oyama M."/>
            <person name="Kohara Y."/>
            <person name="Fujiyama A."/>
            <person name="Arakawa K."/>
            <person name="Katayama T."/>
            <person name="Toyoda A."/>
            <person name="Kunieda T."/>
        </authorList>
    </citation>
    <scope>NUCLEOTIDE SEQUENCE [LARGE SCALE GENOMIC DNA]</scope>
    <source>
        <strain evidence="2 3">YOKOZUNA-1</strain>
    </source>
</reference>
<keyword evidence="3" id="KW-1185">Reference proteome</keyword>
<keyword evidence="1" id="KW-0175">Coiled coil</keyword>
<dbReference type="OrthoDB" id="10606621at2759"/>
<proteinExistence type="predicted"/>
<feature type="coiled-coil region" evidence="1">
    <location>
        <begin position="271"/>
        <end position="305"/>
    </location>
</feature>
<name>A0A1D1VFA9_RAMVA</name>
<evidence type="ECO:0000256" key="1">
    <source>
        <dbReference type="SAM" id="Coils"/>
    </source>
</evidence>
<evidence type="ECO:0000313" key="2">
    <source>
        <dbReference type="EMBL" id="GAU99600.1"/>
    </source>
</evidence>
<comment type="caution">
    <text evidence="2">The sequence shown here is derived from an EMBL/GenBank/DDBJ whole genome shotgun (WGS) entry which is preliminary data.</text>
</comment>
<dbReference type="EMBL" id="BDGG01000005">
    <property type="protein sequence ID" value="GAU99600.1"/>
    <property type="molecule type" value="Genomic_DNA"/>
</dbReference>